<name>A0A918D419_9BACI</name>
<reference evidence="1" key="2">
    <citation type="submission" date="2020-09" db="EMBL/GenBank/DDBJ databases">
        <authorList>
            <person name="Sun Q."/>
            <person name="Ohkuma M."/>
        </authorList>
    </citation>
    <scope>NUCLEOTIDE SEQUENCE</scope>
    <source>
        <strain evidence="1">JCM 17251</strain>
    </source>
</reference>
<gene>
    <name evidence="1" type="ORF">GCM10007971_33970</name>
</gene>
<dbReference type="AlphaFoldDB" id="A0A918D419"/>
<sequence length="69" mass="8112">MGKYNVSFNWSVQAEAEEQLPEKGCCSIELKQWVVQFASRFFIKFISFKVKITFKVFHFIQENSSLAKN</sequence>
<dbReference type="Proteomes" id="UP000624041">
    <property type="component" value="Unassembled WGS sequence"/>
</dbReference>
<comment type="caution">
    <text evidence="1">The sequence shown here is derived from an EMBL/GenBank/DDBJ whole genome shotgun (WGS) entry which is preliminary data.</text>
</comment>
<evidence type="ECO:0000313" key="2">
    <source>
        <dbReference type="Proteomes" id="UP000624041"/>
    </source>
</evidence>
<reference evidence="1" key="1">
    <citation type="journal article" date="2014" name="Int. J. Syst. Evol. Microbiol.">
        <title>Complete genome sequence of Corynebacterium casei LMG S-19264T (=DSM 44701T), isolated from a smear-ripened cheese.</title>
        <authorList>
            <consortium name="US DOE Joint Genome Institute (JGI-PGF)"/>
            <person name="Walter F."/>
            <person name="Albersmeier A."/>
            <person name="Kalinowski J."/>
            <person name="Ruckert C."/>
        </authorList>
    </citation>
    <scope>NUCLEOTIDE SEQUENCE</scope>
    <source>
        <strain evidence="1">JCM 17251</strain>
    </source>
</reference>
<accession>A0A918D419</accession>
<keyword evidence="2" id="KW-1185">Reference proteome</keyword>
<evidence type="ECO:0000313" key="1">
    <source>
        <dbReference type="EMBL" id="GGN65272.1"/>
    </source>
</evidence>
<proteinExistence type="predicted"/>
<organism evidence="1 2">
    <name type="scientific">Oceanobacillus indicireducens</name>
    <dbReference type="NCBI Taxonomy" id="1004261"/>
    <lineage>
        <taxon>Bacteria</taxon>
        <taxon>Bacillati</taxon>
        <taxon>Bacillota</taxon>
        <taxon>Bacilli</taxon>
        <taxon>Bacillales</taxon>
        <taxon>Bacillaceae</taxon>
        <taxon>Oceanobacillus</taxon>
    </lineage>
</organism>
<dbReference type="EMBL" id="BMOS01000036">
    <property type="protein sequence ID" value="GGN65272.1"/>
    <property type="molecule type" value="Genomic_DNA"/>
</dbReference>
<protein>
    <submittedName>
        <fullName evidence="1">Uncharacterized protein</fullName>
    </submittedName>
</protein>